<dbReference type="Pfam" id="PF13404">
    <property type="entry name" value="HTH_AsnC-type"/>
    <property type="match status" value="1"/>
</dbReference>
<dbReference type="PANTHER" id="PTHR30154:SF34">
    <property type="entry name" value="TRANSCRIPTIONAL REGULATOR AZLB"/>
    <property type="match status" value="1"/>
</dbReference>
<comment type="caution">
    <text evidence="1">The sequence shown here is derived from an EMBL/GenBank/DDBJ whole genome shotgun (WGS) entry which is preliminary data.</text>
</comment>
<dbReference type="InterPro" id="IPR019888">
    <property type="entry name" value="Tscrpt_reg_AsnC-like"/>
</dbReference>
<gene>
    <name evidence="1" type="ORF">C4900_11360</name>
</gene>
<dbReference type="Gene3D" id="1.10.10.10">
    <property type="entry name" value="Winged helix-like DNA-binding domain superfamily/Winged helix DNA-binding domain"/>
    <property type="match status" value="1"/>
</dbReference>
<evidence type="ECO:0000313" key="1">
    <source>
        <dbReference type="EMBL" id="RCN57191.1"/>
    </source>
</evidence>
<dbReference type="InterPro" id="IPR000485">
    <property type="entry name" value="AsnC-type_HTH_dom"/>
</dbReference>
<dbReference type="Proteomes" id="UP000253250">
    <property type="component" value="Unassembled WGS sequence"/>
</dbReference>
<dbReference type="PRINTS" id="PR00033">
    <property type="entry name" value="HTHASNC"/>
</dbReference>
<dbReference type="InterPro" id="IPR019885">
    <property type="entry name" value="Tscrpt_reg_HTH_AsnC-type_CS"/>
</dbReference>
<keyword evidence="2" id="KW-1185">Reference proteome</keyword>
<dbReference type="GO" id="GO:0043565">
    <property type="term" value="F:sequence-specific DNA binding"/>
    <property type="evidence" value="ECO:0007669"/>
    <property type="project" value="InterPro"/>
</dbReference>
<evidence type="ECO:0000313" key="2">
    <source>
        <dbReference type="Proteomes" id="UP000253250"/>
    </source>
</evidence>
<reference evidence="1 2" key="1">
    <citation type="submission" date="2018-02" db="EMBL/GenBank/DDBJ databases">
        <title>Insights into the biology of acidophilic members of the Acidiferrobacteraceae family derived from comparative genomic analyses.</title>
        <authorList>
            <person name="Issotta F."/>
            <person name="Thyssen C."/>
            <person name="Mena C."/>
            <person name="Moya A."/>
            <person name="Bellenberg S."/>
            <person name="Sproer C."/>
            <person name="Covarrubias P.C."/>
            <person name="Sand W."/>
            <person name="Quatrini R."/>
            <person name="Vera M."/>
        </authorList>
    </citation>
    <scope>NUCLEOTIDE SEQUENCE [LARGE SCALE GENOMIC DNA]</scope>
    <source>
        <strain evidence="2">m-1</strain>
    </source>
</reference>
<dbReference type="GO" id="GO:0005829">
    <property type="term" value="C:cytosol"/>
    <property type="evidence" value="ECO:0007669"/>
    <property type="project" value="TreeGrafter"/>
</dbReference>
<accession>A0A1C2G3B1</accession>
<dbReference type="RefSeq" id="WP_065969185.1">
    <property type="nucleotide sequence ID" value="NZ_CP080624.1"/>
</dbReference>
<dbReference type="InterPro" id="IPR036388">
    <property type="entry name" value="WH-like_DNA-bd_sf"/>
</dbReference>
<dbReference type="OrthoDB" id="9809462at2"/>
<dbReference type="AlphaFoldDB" id="A0A1C2G3B1"/>
<dbReference type="SMART" id="SM00344">
    <property type="entry name" value="HTH_ASNC"/>
    <property type="match status" value="1"/>
</dbReference>
<dbReference type="PROSITE" id="PS50956">
    <property type="entry name" value="HTH_ASNC_2"/>
    <property type="match status" value="1"/>
</dbReference>
<dbReference type="SUPFAM" id="SSF54909">
    <property type="entry name" value="Dimeric alpha+beta barrel"/>
    <property type="match status" value="1"/>
</dbReference>
<dbReference type="PANTHER" id="PTHR30154">
    <property type="entry name" value="LEUCINE-RESPONSIVE REGULATORY PROTEIN"/>
    <property type="match status" value="1"/>
</dbReference>
<dbReference type="PROSITE" id="PS00519">
    <property type="entry name" value="HTH_ASNC_1"/>
    <property type="match status" value="1"/>
</dbReference>
<dbReference type="InterPro" id="IPR011008">
    <property type="entry name" value="Dimeric_a/b-barrel"/>
</dbReference>
<dbReference type="STRING" id="163359.A9R16_08775"/>
<dbReference type="EMBL" id="PSYR01000002">
    <property type="protein sequence ID" value="RCN57191.1"/>
    <property type="molecule type" value="Genomic_DNA"/>
</dbReference>
<dbReference type="InterPro" id="IPR036390">
    <property type="entry name" value="WH_DNA-bd_sf"/>
</dbReference>
<protein>
    <submittedName>
        <fullName evidence="1">Lrp/AsnC family transcriptional regulator</fullName>
    </submittedName>
</protein>
<dbReference type="SUPFAM" id="SSF46785">
    <property type="entry name" value="Winged helix' DNA-binding domain"/>
    <property type="match status" value="1"/>
</dbReference>
<name>A0A1C2G3B1_9GAMM</name>
<sequence>MDHIDQKVIELLVEDGRISFADIGRLLGITRSSARERVHHLVKSGLIEKFTTIVNPSLLDKALSVFYDLQVTPCAIEVLAENLSKLKEVSSLYIMSDMRSLHMHVLVKDIDELAAFSRAHLFGKSDIIAVECKTLMSRLKQRRGGPRI</sequence>
<organism evidence="1 2">
    <name type="scientific">Acidiferrobacter thiooxydans</name>
    <dbReference type="NCBI Taxonomy" id="163359"/>
    <lineage>
        <taxon>Bacteria</taxon>
        <taxon>Pseudomonadati</taxon>
        <taxon>Pseudomonadota</taxon>
        <taxon>Gammaproteobacteria</taxon>
        <taxon>Acidiferrobacterales</taxon>
        <taxon>Acidiferrobacteraceae</taxon>
        <taxon>Acidiferrobacter</taxon>
    </lineage>
</organism>
<dbReference type="GO" id="GO:0043200">
    <property type="term" value="P:response to amino acid"/>
    <property type="evidence" value="ECO:0007669"/>
    <property type="project" value="TreeGrafter"/>
</dbReference>
<proteinExistence type="predicted"/>
<dbReference type="Gene3D" id="3.30.70.920">
    <property type="match status" value="1"/>
</dbReference>